<dbReference type="PANTHER" id="PTHR33285">
    <property type="entry name" value="PHYTOSULFOKINES 3"/>
    <property type="match status" value="1"/>
</dbReference>
<feature type="chain" id="PRO_5041779468" description="Phytosulfokine" evidence="9">
    <location>
        <begin position="26"/>
        <end position="98"/>
    </location>
</feature>
<comment type="function">
    <text evidence="9">Promotes plant cell differentiation, organogenesis and somatic embryogenesis as well as cell proliferation.</text>
</comment>
<comment type="similarity">
    <text evidence="2 9">Belongs to the phytosulfokine family.</text>
</comment>
<dbReference type="PANTHER" id="PTHR33285:SF22">
    <property type="entry name" value="PHYTOSULFOKINES 6-RELATED"/>
    <property type="match status" value="1"/>
</dbReference>
<proteinExistence type="inferred from homology"/>
<dbReference type="Proteomes" id="UP001289374">
    <property type="component" value="Unassembled WGS sequence"/>
</dbReference>
<sequence length="98" mass="11168">MKQRYHSVSILLFLVLLIISTSATARKLGAKQGEAHVKTANSLSTTNHYSLPNMQTLDSFNKLMGLEEYCQNGDEECFKRRAIAEAHLDYIYTQHHKP</sequence>
<comment type="subcellular location">
    <subcellularLocation>
        <location evidence="1 9">Secreted</location>
    </subcellularLocation>
</comment>
<evidence type="ECO:0000313" key="11">
    <source>
        <dbReference type="Proteomes" id="UP001289374"/>
    </source>
</evidence>
<keyword evidence="4 9" id="KW-0964">Secreted</keyword>
<dbReference type="EMBL" id="JACGWL010000002">
    <property type="protein sequence ID" value="KAK4409049.1"/>
    <property type="molecule type" value="Genomic_DNA"/>
</dbReference>
<organism evidence="10 11">
    <name type="scientific">Sesamum angolense</name>
    <dbReference type="NCBI Taxonomy" id="2727404"/>
    <lineage>
        <taxon>Eukaryota</taxon>
        <taxon>Viridiplantae</taxon>
        <taxon>Streptophyta</taxon>
        <taxon>Embryophyta</taxon>
        <taxon>Tracheophyta</taxon>
        <taxon>Spermatophyta</taxon>
        <taxon>Magnoliopsida</taxon>
        <taxon>eudicotyledons</taxon>
        <taxon>Gunneridae</taxon>
        <taxon>Pentapetalae</taxon>
        <taxon>asterids</taxon>
        <taxon>lamiids</taxon>
        <taxon>Lamiales</taxon>
        <taxon>Pedaliaceae</taxon>
        <taxon>Sesamum</taxon>
    </lineage>
</organism>
<evidence type="ECO:0000256" key="8">
    <source>
        <dbReference type="ARBA" id="ARBA00023030"/>
    </source>
</evidence>
<name>A0AAE1XCV7_9LAMI</name>
<keyword evidence="11" id="KW-1185">Reference proteome</keyword>
<evidence type="ECO:0000256" key="9">
    <source>
        <dbReference type="RuleBase" id="RU368031"/>
    </source>
</evidence>
<dbReference type="GO" id="GO:0005576">
    <property type="term" value="C:extracellular region"/>
    <property type="evidence" value="ECO:0007669"/>
    <property type="project" value="UniProtKB-SubCell"/>
</dbReference>
<evidence type="ECO:0000256" key="6">
    <source>
        <dbReference type="ARBA" id="ARBA00022729"/>
    </source>
</evidence>
<comment type="PTM">
    <text evidence="9">PSK-alpha is produced by endopeptidase digestion. PSK-beta is produced from PSK-alpha by exopeptidase digestion.</text>
</comment>
<feature type="signal peptide" evidence="9">
    <location>
        <begin position="1"/>
        <end position="25"/>
    </location>
</feature>
<evidence type="ECO:0000256" key="3">
    <source>
        <dbReference type="ARBA" id="ARBA00022473"/>
    </source>
</evidence>
<keyword evidence="5 9" id="KW-0765">Sulfation</keyword>
<evidence type="ECO:0000256" key="7">
    <source>
        <dbReference type="ARBA" id="ARBA00022782"/>
    </source>
</evidence>
<evidence type="ECO:0000256" key="1">
    <source>
        <dbReference type="ARBA" id="ARBA00004613"/>
    </source>
</evidence>
<keyword evidence="8 9" id="KW-0339">Growth factor</keyword>
<keyword evidence="7 9" id="KW-0221">Differentiation</keyword>
<keyword evidence="3 9" id="KW-0217">Developmental protein</keyword>
<dbReference type="InterPro" id="IPR009438">
    <property type="entry name" value="Phytosulfokine"/>
</dbReference>
<accession>A0AAE1XCV7</accession>
<evidence type="ECO:0000256" key="4">
    <source>
        <dbReference type="ARBA" id="ARBA00022525"/>
    </source>
</evidence>
<reference evidence="10" key="2">
    <citation type="journal article" date="2024" name="Plant">
        <title>Genomic evolution and insights into agronomic trait innovations of Sesamum species.</title>
        <authorList>
            <person name="Miao H."/>
            <person name="Wang L."/>
            <person name="Qu L."/>
            <person name="Liu H."/>
            <person name="Sun Y."/>
            <person name="Le M."/>
            <person name="Wang Q."/>
            <person name="Wei S."/>
            <person name="Zheng Y."/>
            <person name="Lin W."/>
            <person name="Duan Y."/>
            <person name="Cao H."/>
            <person name="Xiong S."/>
            <person name="Wang X."/>
            <person name="Wei L."/>
            <person name="Li C."/>
            <person name="Ma Q."/>
            <person name="Ju M."/>
            <person name="Zhao R."/>
            <person name="Li G."/>
            <person name="Mu C."/>
            <person name="Tian Q."/>
            <person name="Mei H."/>
            <person name="Zhang T."/>
            <person name="Gao T."/>
            <person name="Zhang H."/>
        </authorList>
    </citation>
    <scope>NUCLEOTIDE SEQUENCE</scope>
    <source>
        <strain evidence="10">K16</strain>
    </source>
</reference>
<reference evidence="10" key="1">
    <citation type="submission" date="2020-06" db="EMBL/GenBank/DDBJ databases">
        <authorList>
            <person name="Li T."/>
            <person name="Hu X."/>
            <person name="Zhang T."/>
            <person name="Song X."/>
            <person name="Zhang H."/>
            <person name="Dai N."/>
            <person name="Sheng W."/>
            <person name="Hou X."/>
            <person name="Wei L."/>
        </authorList>
    </citation>
    <scope>NUCLEOTIDE SEQUENCE</scope>
    <source>
        <strain evidence="10">K16</strain>
        <tissue evidence="10">Leaf</tissue>
    </source>
</reference>
<dbReference type="Pfam" id="PF06404">
    <property type="entry name" value="PSK"/>
    <property type="match status" value="1"/>
</dbReference>
<evidence type="ECO:0000256" key="2">
    <source>
        <dbReference type="ARBA" id="ARBA00010781"/>
    </source>
</evidence>
<protein>
    <recommendedName>
        <fullName evidence="9">Phytosulfokine</fullName>
    </recommendedName>
    <component>
        <recommendedName>
            <fullName evidence="9">Phytosulfokine-alpha</fullName>
            <shortName evidence="9">PSK-alpha</shortName>
            <shortName evidence="9">Phytosulfokine-a</shortName>
        </recommendedName>
    </component>
    <component>
        <recommendedName>
            <fullName evidence="9">Phytosulfokine-beta</fullName>
            <shortName evidence="9">PSK-beta</shortName>
            <shortName evidence="9">Phytosulfokine-b</shortName>
        </recommendedName>
    </component>
</protein>
<dbReference type="AlphaFoldDB" id="A0AAE1XCV7"/>
<keyword evidence="6 9" id="KW-0732">Signal</keyword>
<dbReference type="GO" id="GO:0008283">
    <property type="term" value="P:cell population proliferation"/>
    <property type="evidence" value="ECO:0007669"/>
    <property type="project" value="UniProtKB-UniRule"/>
</dbReference>
<comment type="caution">
    <text evidence="10">The sequence shown here is derived from an EMBL/GenBank/DDBJ whole genome shotgun (WGS) entry which is preliminary data.</text>
</comment>
<gene>
    <name evidence="10" type="ORF">Sango_0485900</name>
</gene>
<evidence type="ECO:0000313" key="10">
    <source>
        <dbReference type="EMBL" id="KAK4409049.1"/>
    </source>
</evidence>
<dbReference type="GO" id="GO:0008083">
    <property type="term" value="F:growth factor activity"/>
    <property type="evidence" value="ECO:0007669"/>
    <property type="project" value="UniProtKB-UniRule"/>
</dbReference>
<comment type="PTM">
    <text evidence="9">Sulfation is important for activity and for the binding to a putative membrane receptor.</text>
</comment>
<dbReference type="GO" id="GO:0030154">
    <property type="term" value="P:cell differentiation"/>
    <property type="evidence" value="ECO:0007669"/>
    <property type="project" value="UniProtKB-UniRule"/>
</dbReference>
<evidence type="ECO:0000256" key="5">
    <source>
        <dbReference type="ARBA" id="ARBA00022641"/>
    </source>
</evidence>